<feature type="region of interest" description="Disordered" evidence="4">
    <location>
        <begin position="347"/>
        <end position="369"/>
    </location>
</feature>
<gene>
    <name evidence="7" type="primary">PocGH01_10025300</name>
    <name evidence="7" type="ORF">POCGH01_10025300</name>
</gene>
<dbReference type="Gene3D" id="3.30.70.660">
    <property type="entry name" value="Pseudouridine synthase I, catalytic domain, C-terminal subdomain"/>
    <property type="match status" value="1"/>
</dbReference>
<protein>
    <submittedName>
        <fullName evidence="7">tRNA pseudouridine synthase, putative</fullName>
        <ecNumber evidence="7">5.4.99.12</ecNumber>
    </submittedName>
</protein>
<feature type="compositionally biased region" description="Polar residues" evidence="4">
    <location>
        <begin position="347"/>
        <end position="361"/>
    </location>
</feature>
<dbReference type="GO" id="GO:0003723">
    <property type="term" value="F:RNA binding"/>
    <property type="evidence" value="ECO:0007669"/>
    <property type="project" value="InterPro"/>
</dbReference>
<dbReference type="SUPFAM" id="SSF55120">
    <property type="entry name" value="Pseudouridine synthase"/>
    <property type="match status" value="1"/>
</dbReference>
<feature type="domain" description="Pseudouridine synthase I TruA alpha/beta" evidence="6">
    <location>
        <begin position="430"/>
        <end position="533"/>
    </location>
</feature>
<dbReference type="EMBL" id="LT594591">
    <property type="protein sequence ID" value="SCQ16502.1"/>
    <property type="molecule type" value="Genomic_DNA"/>
</dbReference>
<dbReference type="EC" id="5.4.99.12" evidence="7"/>
<dbReference type="VEuPathDB" id="PlasmoDB:PocGH01_10025300"/>
<evidence type="ECO:0000313" key="8">
    <source>
        <dbReference type="Proteomes" id="UP000242942"/>
    </source>
</evidence>
<dbReference type="OrthoDB" id="271910at2759"/>
<keyword evidence="3 7" id="KW-0413">Isomerase</keyword>
<dbReference type="PANTHER" id="PTHR11142">
    <property type="entry name" value="PSEUDOURIDYLATE SYNTHASE"/>
    <property type="match status" value="1"/>
</dbReference>
<dbReference type="GO" id="GO:0031119">
    <property type="term" value="P:tRNA pseudouridine synthesis"/>
    <property type="evidence" value="ECO:0007669"/>
    <property type="project" value="TreeGrafter"/>
</dbReference>
<evidence type="ECO:0000256" key="4">
    <source>
        <dbReference type="SAM" id="MobiDB-lite"/>
    </source>
</evidence>
<dbReference type="Proteomes" id="UP000242942">
    <property type="component" value="Chromosome 10"/>
</dbReference>
<feature type="chain" id="PRO_5008922102" evidence="5">
    <location>
        <begin position="19"/>
        <end position="550"/>
    </location>
</feature>
<organism evidence="7 8">
    <name type="scientific">Plasmodium ovale</name>
    <name type="common">malaria parasite P. ovale</name>
    <dbReference type="NCBI Taxonomy" id="36330"/>
    <lineage>
        <taxon>Eukaryota</taxon>
        <taxon>Sar</taxon>
        <taxon>Alveolata</taxon>
        <taxon>Apicomplexa</taxon>
        <taxon>Aconoidasida</taxon>
        <taxon>Haemosporida</taxon>
        <taxon>Plasmodiidae</taxon>
        <taxon>Plasmodium</taxon>
        <taxon>Plasmodium (Plasmodium)</taxon>
    </lineage>
</organism>
<dbReference type="Gene3D" id="3.30.70.580">
    <property type="entry name" value="Pseudouridine synthase I, catalytic domain, N-terminal subdomain"/>
    <property type="match status" value="1"/>
</dbReference>
<feature type="signal peptide" evidence="5">
    <location>
        <begin position="1"/>
        <end position="18"/>
    </location>
</feature>
<proteinExistence type="inferred from homology"/>
<dbReference type="PANTHER" id="PTHR11142:SF0">
    <property type="entry name" value="TRNA PSEUDOURIDINE SYNTHASE-LIKE 1"/>
    <property type="match status" value="1"/>
</dbReference>
<evidence type="ECO:0000259" key="6">
    <source>
        <dbReference type="Pfam" id="PF01416"/>
    </source>
</evidence>
<dbReference type="GO" id="GO:0160147">
    <property type="term" value="F:tRNA pseudouridine(38-40) synthase activity"/>
    <property type="evidence" value="ECO:0007669"/>
    <property type="project" value="UniProtKB-EC"/>
</dbReference>
<evidence type="ECO:0000256" key="5">
    <source>
        <dbReference type="SAM" id="SignalP"/>
    </source>
</evidence>
<accession>A0A1D3U8V5</accession>
<evidence type="ECO:0000313" key="7">
    <source>
        <dbReference type="EMBL" id="SCQ16502.1"/>
    </source>
</evidence>
<dbReference type="InterPro" id="IPR020097">
    <property type="entry name" value="PsdUridine_synth_TruA_a/b_dom"/>
</dbReference>
<dbReference type="InterPro" id="IPR020094">
    <property type="entry name" value="TruA/RsuA/RluB/E/F_N"/>
</dbReference>
<dbReference type="InterPro" id="IPR020103">
    <property type="entry name" value="PsdUridine_synth_cat_dom_sf"/>
</dbReference>
<dbReference type="Pfam" id="PF01416">
    <property type="entry name" value="PseudoU_synth_1"/>
    <property type="match status" value="1"/>
</dbReference>
<dbReference type="AlphaFoldDB" id="A0A1D3U8V5"/>
<dbReference type="InterPro" id="IPR020095">
    <property type="entry name" value="PsdUridine_synth_TruA_C"/>
</dbReference>
<name>A0A1D3U8V5_PLAOA</name>
<evidence type="ECO:0000256" key="2">
    <source>
        <dbReference type="ARBA" id="ARBA00022694"/>
    </source>
</evidence>
<dbReference type="VEuPathDB" id="PlasmoDB:POWCR01_000107700"/>
<evidence type="ECO:0000256" key="1">
    <source>
        <dbReference type="ARBA" id="ARBA00009375"/>
    </source>
</evidence>
<sequence length="550" mass="63687">MHLMYLLLYLSTLFNIKGSNKGTYAKEKIGRVILIPRVGRKINFLRIKWNLRRCTQVSIMEKCKETNSKVQDGETWEVPEEVKLGDTVVEGESPTPNVTNVYDGESDSRVQLTNILLVADYDGTQYNGWTGIENSSEVYLNAVRSYKNVMKRSKGRGDEYPQSTIQNCILDCLLKLHGYEQTNKHPQKLENDLKPFNFIGVSRTDKGVHAKEYICQYISYEKKPPCNGDMKRIKQSLNRMLNRDIKILGVCNTPSPHFNIRFHNYGKIYSYNLDVRIPSQPIERNYAWQLYDDPRFSFLLKGEKINRPKDQTFLIANSLKEMQNGNSVSMLSEEKITNKHLLFTNSDGNRESSSSFSQVGEENNKKFNQSKEENVEMQYDLIMDEFDNVKKEKEEHRYQDITHCLRIMRKDREMRSSINCDMHKIKECSKLFIGSHNFQYFRGTLKGTERLRKVNTICTIHFIDVYEVKNNLYQFVIQGDRFLYHMIRIIVGTLVQVGVGLLDIQDVRDALHVLKPLKVKLCAPAQGLCLNKVLLPPAVQTMIDAAVLSI</sequence>
<evidence type="ECO:0000256" key="3">
    <source>
        <dbReference type="ARBA" id="ARBA00023235"/>
    </source>
</evidence>
<keyword evidence="5" id="KW-0732">Signal</keyword>
<keyword evidence="2" id="KW-0819">tRNA processing</keyword>
<reference evidence="7 8" key="1">
    <citation type="submission" date="2016-06" db="EMBL/GenBank/DDBJ databases">
        <authorList>
            <consortium name="Pathogen Informatics"/>
        </authorList>
    </citation>
    <scope>NUCLEOTIDE SEQUENCE [LARGE SCALE GENOMIC DNA]</scope>
    <source>
        <strain evidence="7">PocGH01</strain>
    </source>
</reference>
<comment type="similarity">
    <text evidence="1">Belongs to the tRNA pseudouridine synthase TruA family.</text>
</comment>
<dbReference type="InterPro" id="IPR001406">
    <property type="entry name" value="PsdUridine_synth_TruA"/>
</dbReference>
<keyword evidence="8" id="KW-1185">Reference proteome</keyword>